<feature type="compositionally biased region" description="Basic and acidic residues" evidence="1">
    <location>
        <begin position="16"/>
        <end position="31"/>
    </location>
</feature>
<accession>A0ABR2LUY6</accession>
<evidence type="ECO:0000313" key="3">
    <source>
        <dbReference type="Proteomes" id="UP001412067"/>
    </source>
</evidence>
<keyword evidence="3" id="KW-1185">Reference proteome</keyword>
<name>A0ABR2LUY6_9ASPA</name>
<protein>
    <submittedName>
        <fullName evidence="2">Uncharacterized protein</fullName>
    </submittedName>
</protein>
<reference evidence="2 3" key="1">
    <citation type="journal article" date="2022" name="Nat. Plants">
        <title>Genomes of leafy and leafless Platanthera orchids illuminate the evolution of mycoheterotrophy.</title>
        <authorList>
            <person name="Li M.H."/>
            <person name="Liu K.W."/>
            <person name="Li Z."/>
            <person name="Lu H.C."/>
            <person name="Ye Q.L."/>
            <person name="Zhang D."/>
            <person name="Wang J.Y."/>
            <person name="Li Y.F."/>
            <person name="Zhong Z.M."/>
            <person name="Liu X."/>
            <person name="Yu X."/>
            <person name="Liu D.K."/>
            <person name="Tu X.D."/>
            <person name="Liu B."/>
            <person name="Hao Y."/>
            <person name="Liao X.Y."/>
            <person name="Jiang Y.T."/>
            <person name="Sun W.H."/>
            <person name="Chen J."/>
            <person name="Chen Y.Q."/>
            <person name="Ai Y."/>
            <person name="Zhai J.W."/>
            <person name="Wu S.S."/>
            <person name="Zhou Z."/>
            <person name="Hsiao Y.Y."/>
            <person name="Wu W.L."/>
            <person name="Chen Y.Y."/>
            <person name="Lin Y.F."/>
            <person name="Hsu J.L."/>
            <person name="Li C.Y."/>
            <person name="Wang Z.W."/>
            <person name="Zhao X."/>
            <person name="Zhong W.Y."/>
            <person name="Ma X.K."/>
            <person name="Ma L."/>
            <person name="Huang J."/>
            <person name="Chen G.Z."/>
            <person name="Huang M.Z."/>
            <person name="Huang L."/>
            <person name="Peng D.H."/>
            <person name="Luo Y.B."/>
            <person name="Zou S.Q."/>
            <person name="Chen S.P."/>
            <person name="Lan S."/>
            <person name="Tsai W.C."/>
            <person name="Van de Peer Y."/>
            <person name="Liu Z.J."/>
        </authorList>
    </citation>
    <scope>NUCLEOTIDE SEQUENCE [LARGE SCALE GENOMIC DNA]</scope>
    <source>
        <strain evidence="2">Lor288</strain>
    </source>
</reference>
<dbReference type="Proteomes" id="UP001412067">
    <property type="component" value="Unassembled WGS sequence"/>
</dbReference>
<gene>
    <name evidence="2" type="ORF">KSP40_PGU012235</name>
</gene>
<comment type="caution">
    <text evidence="2">The sequence shown here is derived from an EMBL/GenBank/DDBJ whole genome shotgun (WGS) entry which is preliminary data.</text>
</comment>
<dbReference type="EMBL" id="JBBWWR010000015">
    <property type="protein sequence ID" value="KAK8950368.1"/>
    <property type="molecule type" value="Genomic_DNA"/>
</dbReference>
<evidence type="ECO:0000256" key="1">
    <source>
        <dbReference type="SAM" id="MobiDB-lite"/>
    </source>
</evidence>
<sequence length="120" mass="13012">MASMAAISVRPGSHCISDRPAAKRTVPEESRATIPTPAWREGRRAPLMLILSQPGGGGHHRIEDGREGRGAIVFGNIDGGCMHEIVAVVIILWTCIEGAHAIRRVEEFAWGESFMVGQQQ</sequence>
<evidence type="ECO:0000313" key="2">
    <source>
        <dbReference type="EMBL" id="KAK8950368.1"/>
    </source>
</evidence>
<feature type="region of interest" description="Disordered" evidence="1">
    <location>
        <begin position="1"/>
        <end position="32"/>
    </location>
</feature>
<proteinExistence type="predicted"/>
<organism evidence="2 3">
    <name type="scientific">Platanthera guangdongensis</name>
    <dbReference type="NCBI Taxonomy" id="2320717"/>
    <lineage>
        <taxon>Eukaryota</taxon>
        <taxon>Viridiplantae</taxon>
        <taxon>Streptophyta</taxon>
        <taxon>Embryophyta</taxon>
        <taxon>Tracheophyta</taxon>
        <taxon>Spermatophyta</taxon>
        <taxon>Magnoliopsida</taxon>
        <taxon>Liliopsida</taxon>
        <taxon>Asparagales</taxon>
        <taxon>Orchidaceae</taxon>
        <taxon>Orchidoideae</taxon>
        <taxon>Orchideae</taxon>
        <taxon>Orchidinae</taxon>
        <taxon>Platanthera</taxon>
    </lineage>
</organism>